<protein>
    <submittedName>
        <fullName evidence="1">Uncharacterized protein</fullName>
    </submittedName>
</protein>
<gene>
    <name evidence="1" type="ORF">EMAD1354_LOCUS2312</name>
</gene>
<evidence type="ECO:0000313" key="1">
    <source>
        <dbReference type="EMBL" id="CAD8726232.1"/>
    </source>
</evidence>
<dbReference type="AlphaFoldDB" id="A0A7S0T7S8"/>
<dbReference type="EMBL" id="HBFE01003455">
    <property type="protein sequence ID" value="CAD8726232.1"/>
    <property type="molecule type" value="Transcribed_RNA"/>
</dbReference>
<proteinExistence type="predicted"/>
<reference evidence="1" key="1">
    <citation type="submission" date="2021-01" db="EMBL/GenBank/DDBJ databases">
        <authorList>
            <person name="Corre E."/>
            <person name="Pelletier E."/>
            <person name="Niang G."/>
            <person name="Scheremetjew M."/>
            <person name="Finn R."/>
            <person name="Kale V."/>
            <person name="Holt S."/>
            <person name="Cochrane G."/>
            <person name="Meng A."/>
            <person name="Brown T."/>
            <person name="Cohen L."/>
        </authorList>
    </citation>
    <scope>NUCLEOTIDE SEQUENCE</scope>
    <source>
        <strain evidence="1">CCMP3276</strain>
    </source>
</reference>
<accession>A0A7S0T7S8</accession>
<name>A0A7S0T7S8_9RHOD</name>
<organism evidence="1">
    <name type="scientific">Erythrolobus madagascarensis</name>
    <dbReference type="NCBI Taxonomy" id="708628"/>
    <lineage>
        <taxon>Eukaryota</taxon>
        <taxon>Rhodophyta</taxon>
        <taxon>Bangiophyceae</taxon>
        <taxon>Porphyridiales</taxon>
        <taxon>Porphyridiaceae</taxon>
        <taxon>Erythrolobus</taxon>
    </lineage>
</organism>
<sequence>MLCGSREGVEVVVRSASRRRQLGLLESALETAILDKKSERELSLEQLDAFTNTMVDVLHEQRTPTRPFARTTEQFANTVSQQLLQQQRNARERLALNTRASASITGSTGMDEKSLEQLKEQLCAVMVDRIIHARPGSHCGAFQTRRAVKYLYDLTTLWTRVVEEYVSFFSD</sequence>